<accession>A0A381QD43</accession>
<reference evidence="6" key="1">
    <citation type="submission" date="2018-05" db="EMBL/GenBank/DDBJ databases">
        <authorList>
            <person name="Lanie J.A."/>
            <person name="Ng W.-L."/>
            <person name="Kazmierczak K.M."/>
            <person name="Andrzejewski T.M."/>
            <person name="Davidsen T.M."/>
            <person name="Wayne K.J."/>
            <person name="Tettelin H."/>
            <person name="Glass J.I."/>
            <person name="Rusch D."/>
            <person name="Podicherti R."/>
            <person name="Tsui H.-C.T."/>
            <person name="Winkler M.E."/>
        </authorList>
    </citation>
    <scope>NUCLEOTIDE SEQUENCE</scope>
</reference>
<dbReference type="InterPro" id="IPR001482">
    <property type="entry name" value="T2SS/T4SS_dom"/>
</dbReference>
<name>A0A381QD43_9ZZZZ</name>
<dbReference type="PANTHER" id="PTHR30486:SF6">
    <property type="entry name" value="TYPE IV PILUS RETRACTATION ATPASE PILT"/>
    <property type="match status" value="1"/>
</dbReference>
<feature type="domain" description="Bacterial type II secretion system protein E" evidence="4">
    <location>
        <begin position="213"/>
        <end position="517"/>
    </location>
</feature>
<evidence type="ECO:0000256" key="1">
    <source>
        <dbReference type="ARBA" id="ARBA00006611"/>
    </source>
</evidence>
<feature type="coiled-coil region" evidence="2">
    <location>
        <begin position="604"/>
        <end position="659"/>
    </location>
</feature>
<dbReference type="AlphaFoldDB" id="A0A381QD43"/>
<dbReference type="SUPFAM" id="SSF52540">
    <property type="entry name" value="P-loop containing nucleoside triphosphate hydrolases"/>
    <property type="match status" value="1"/>
</dbReference>
<dbReference type="Pfam" id="PF00437">
    <property type="entry name" value="T2SSE"/>
    <property type="match status" value="1"/>
</dbReference>
<evidence type="ECO:0000256" key="2">
    <source>
        <dbReference type="SAM" id="Coils"/>
    </source>
</evidence>
<dbReference type="Pfam" id="PF23990">
    <property type="entry name" value="PilB3_N"/>
    <property type="match status" value="1"/>
</dbReference>
<dbReference type="InterPro" id="IPR056570">
    <property type="entry name" value="PilB3-like_N"/>
</dbReference>
<feature type="region of interest" description="Disordered" evidence="3">
    <location>
        <begin position="1"/>
        <end position="29"/>
    </location>
</feature>
<keyword evidence="2" id="KW-0175">Coiled coil</keyword>
<evidence type="ECO:0000259" key="5">
    <source>
        <dbReference type="Pfam" id="PF23990"/>
    </source>
</evidence>
<dbReference type="GO" id="GO:0016887">
    <property type="term" value="F:ATP hydrolysis activity"/>
    <property type="evidence" value="ECO:0007669"/>
    <property type="project" value="InterPro"/>
</dbReference>
<dbReference type="InterPro" id="IPR027417">
    <property type="entry name" value="P-loop_NTPase"/>
</dbReference>
<dbReference type="EMBL" id="UINC01001292">
    <property type="protein sequence ID" value="SUZ76794.1"/>
    <property type="molecule type" value="Genomic_DNA"/>
</dbReference>
<gene>
    <name evidence="6" type="ORF">METZ01_LOCUS29648</name>
</gene>
<dbReference type="PANTHER" id="PTHR30486">
    <property type="entry name" value="TWITCHING MOTILITY PROTEIN PILT"/>
    <property type="match status" value="1"/>
</dbReference>
<dbReference type="CDD" id="cd01130">
    <property type="entry name" value="VirB11-like_ATPase"/>
    <property type="match status" value="1"/>
</dbReference>
<evidence type="ECO:0000259" key="4">
    <source>
        <dbReference type="Pfam" id="PF00437"/>
    </source>
</evidence>
<dbReference type="InterPro" id="IPR050921">
    <property type="entry name" value="T4SS_GSP_E_ATPase"/>
</dbReference>
<evidence type="ECO:0000313" key="6">
    <source>
        <dbReference type="EMBL" id="SUZ76794.1"/>
    </source>
</evidence>
<feature type="domain" description="PilB3-like N-terminal" evidence="5">
    <location>
        <begin position="66"/>
        <end position="107"/>
    </location>
</feature>
<sequence>MGAAGKSMDTLPDEAGLIGPDVEAPVDESQLSWREKRRLRKERRQLEKARGAAEKAGVIHDLVMDDIDIGEDFEELDTYPVRPPYSYVRILFDKRDYSRFYYVVEPKASPQEEKDLEMIKDVLQRALNINRETLEEEQEEFLKQAVDDILNSYRLPSRKSNREKIHYFIERDLIGYGKIDSLMKDPNIEDVSCDGPGVEIFVYHRRFESLRTNIVWPDEEELERYIIRLAQRCGKHISIAEPLLDATLMDGSRIVMTLGREVSTRGSTFTIRRFRDEPFTPIDLLEFKTFSSMQIAFFWLAMQYGMSMLFVGGTASGKTTSLNACSLFLPWQQKIVSIEETRELNLPHPNWIPGCTREGFGGETAAAGAKAAGAVDMYDLLRAALRERPEYIIVGEIRGAEAYVLFQAMATGHTTYSTFHADSIQSLVHRLENKPIEIPRVLIPALDAISIQIQTRVGGKRVRRCKGIIEIIGIDPHSHELLTNEAFRWDNTTDEFVFTGKSYVFEKIMMKANLNRVEIMDETKRRQLVLEWCLKKGIRDYRDFARVVSEYYVHPEDVMRQVYADLQVGGRKRRRKAVQRDLDLSGARKAEEGVDLTEFPLGVQQKFQKRMAKEEARRAKVETRITAAAEEKRPTLEAKETAQRAKAAANLERDLLKAQARYVPLRQLEPIAAQLGLATVSSLSVREAGRLLKSSNRELAARAKAEVRQVKLAGNPEKQAQAAAKEEARQAKAMTKLQGELAKRVERSANPRWWHRWF</sequence>
<dbReference type="Gene3D" id="3.40.50.300">
    <property type="entry name" value="P-loop containing nucleotide triphosphate hydrolases"/>
    <property type="match status" value="1"/>
</dbReference>
<proteinExistence type="inferred from homology"/>
<evidence type="ECO:0000256" key="3">
    <source>
        <dbReference type="SAM" id="MobiDB-lite"/>
    </source>
</evidence>
<comment type="similarity">
    <text evidence="1">Belongs to the GSP E family.</text>
</comment>
<dbReference type="Gene3D" id="3.30.450.380">
    <property type="match status" value="1"/>
</dbReference>
<protein>
    <submittedName>
        <fullName evidence="6">Uncharacterized protein</fullName>
    </submittedName>
</protein>
<organism evidence="6">
    <name type="scientific">marine metagenome</name>
    <dbReference type="NCBI Taxonomy" id="408172"/>
    <lineage>
        <taxon>unclassified sequences</taxon>
        <taxon>metagenomes</taxon>
        <taxon>ecological metagenomes</taxon>
    </lineage>
</organism>